<dbReference type="RefSeq" id="WP_066521564.1">
    <property type="nucleotide sequence ID" value="NZ_CABMOF010000005.1"/>
</dbReference>
<evidence type="ECO:0000313" key="3">
    <source>
        <dbReference type="Proteomes" id="UP000070366"/>
    </source>
</evidence>
<dbReference type="EMBL" id="LSZW01000065">
    <property type="protein sequence ID" value="KXK64276.1"/>
    <property type="molecule type" value="Genomic_DNA"/>
</dbReference>
<organism evidence="2 3">
    <name type="scientific">Christensenella minuta</name>
    <dbReference type="NCBI Taxonomy" id="626937"/>
    <lineage>
        <taxon>Bacteria</taxon>
        <taxon>Bacillati</taxon>
        <taxon>Bacillota</taxon>
        <taxon>Clostridia</taxon>
        <taxon>Christensenellales</taxon>
        <taxon>Christensenellaceae</taxon>
        <taxon>Christensenella</taxon>
    </lineage>
</organism>
<gene>
    <name evidence="2" type="ORF">HMPREF3293_02925</name>
</gene>
<dbReference type="PATRIC" id="fig|626937.4.peg.2880"/>
<dbReference type="OrthoDB" id="9790662at2"/>
<dbReference type="Proteomes" id="UP000070366">
    <property type="component" value="Unassembled WGS sequence"/>
</dbReference>
<comment type="caution">
    <text evidence="2">The sequence shown here is derived from an EMBL/GenBank/DDBJ whole genome shotgun (WGS) entry which is preliminary data.</text>
</comment>
<dbReference type="InterPro" id="IPR045865">
    <property type="entry name" value="ACT-like_dom_sf"/>
</dbReference>
<reference evidence="2 3" key="1">
    <citation type="submission" date="2016-02" db="EMBL/GenBank/DDBJ databases">
        <authorList>
            <person name="Wen L."/>
            <person name="He K."/>
            <person name="Yang H."/>
        </authorList>
    </citation>
    <scope>NUCLEOTIDE SEQUENCE [LARGE SCALE GENOMIC DNA]</scope>
    <source>
        <strain evidence="2 3">DSM 22607</strain>
    </source>
</reference>
<evidence type="ECO:0000313" key="2">
    <source>
        <dbReference type="EMBL" id="KXK64276.1"/>
    </source>
</evidence>
<keyword evidence="3" id="KW-1185">Reference proteome</keyword>
<proteinExistence type="predicted"/>
<name>A0A136Q1B2_9FIRM</name>
<dbReference type="InterPro" id="IPR002912">
    <property type="entry name" value="ACT_dom"/>
</dbReference>
<dbReference type="Pfam" id="PF19571">
    <property type="entry name" value="ACT_8"/>
    <property type="match status" value="1"/>
</dbReference>
<protein>
    <submittedName>
        <fullName evidence="2">ACT domain protein</fullName>
    </submittedName>
</protein>
<dbReference type="Gene3D" id="3.30.2130.10">
    <property type="entry name" value="VC0802-like"/>
    <property type="match status" value="1"/>
</dbReference>
<evidence type="ECO:0000259" key="1">
    <source>
        <dbReference type="PROSITE" id="PS51671"/>
    </source>
</evidence>
<dbReference type="STRING" id="626937.HMPREF3293_02925"/>
<dbReference type="SUPFAM" id="SSF55021">
    <property type="entry name" value="ACT-like"/>
    <property type="match status" value="2"/>
</dbReference>
<dbReference type="InterPro" id="IPR045739">
    <property type="entry name" value="ACT_dom_pair"/>
</dbReference>
<accession>A0A136Q1B2</accession>
<sequence>MTVKQISVFLENKPNQLAEFVKVLNENHIDMRAMSVADTKDFGILRVIVDDTYKTACVLKDAGYVCSITPVLAVAIPDEPGGLTKLLTILGDNGVNLEYTYAFITRQKDTAYMIFRVENNEKAIEVLTKNGITPICQDALNEL</sequence>
<feature type="domain" description="ACT" evidence="1">
    <location>
        <begin position="71"/>
        <end position="143"/>
    </location>
</feature>
<dbReference type="KEGG" id="cmiu:B1H56_02370"/>
<dbReference type="PANTHER" id="PTHR40099">
    <property type="entry name" value="ACETOLACTATE SYNTHASE, SMALL SUBUNIT"/>
    <property type="match status" value="1"/>
</dbReference>
<dbReference type="AlphaFoldDB" id="A0A136Q1B2"/>
<dbReference type="PANTHER" id="PTHR40099:SF1">
    <property type="entry name" value="ACETOLACTATE SYNTHASE, SMALL SUBUNIT"/>
    <property type="match status" value="1"/>
</dbReference>
<dbReference type="CDD" id="cd04882">
    <property type="entry name" value="ACT_Bt0572_2"/>
    <property type="match status" value="1"/>
</dbReference>
<dbReference type="PROSITE" id="PS51671">
    <property type="entry name" value="ACT"/>
    <property type="match status" value="1"/>
</dbReference>